<dbReference type="Gene3D" id="3.30.1370.10">
    <property type="entry name" value="K Homology domain, type 1"/>
    <property type="match status" value="1"/>
</dbReference>
<accession>A0A6A6KVC5</accession>
<dbReference type="SUPFAM" id="SSF54791">
    <property type="entry name" value="Eukaryotic type KH-domain (KH-domain type I)"/>
    <property type="match status" value="1"/>
</dbReference>
<feature type="region of interest" description="Disordered" evidence="2">
    <location>
        <begin position="175"/>
        <end position="196"/>
    </location>
</feature>
<dbReference type="Pfam" id="PF00013">
    <property type="entry name" value="KH_1"/>
    <property type="match status" value="1"/>
</dbReference>
<keyword evidence="5" id="KW-1185">Reference proteome</keyword>
<evidence type="ECO:0000256" key="1">
    <source>
        <dbReference type="PROSITE-ProRule" id="PRU00117"/>
    </source>
</evidence>
<name>A0A6A6KVC5_HEVBR</name>
<dbReference type="InterPro" id="IPR036612">
    <property type="entry name" value="KH_dom_type_1_sf"/>
</dbReference>
<dbReference type="SMART" id="SM00322">
    <property type="entry name" value="KH"/>
    <property type="match status" value="1"/>
</dbReference>
<feature type="compositionally biased region" description="Polar residues" evidence="2">
    <location>
        <begin position="1"/>
        <end position="11"/>
    </location>
</feature>
<feature type="region of interest" description="Disordered" evidence="2">
    <location>
        <begin position="1"/>
        <end position="63"/>
    </location>
</feature>
<dbReference type="InterPro" id="IPR004088">
    <property type="entry name" value="KH_dom_type_1"/>
</dbReference>
<keyword evidence="1" id="KW-0694">RNA-binding</keyword>
<feature type="compositionally biased region" description="Basic and acidic residues" evidence="2">
    <location>
        <begin position="46"/>
        <end position="61"/>
    </location>
</feature>
<dbReference type="AlphaFoldDB" id="A0A6A6KVC5"/>
<evidence type="ECO:0000313" key="4">
    <source>
        <dbReference type="EMBL" id="KAF2291908.1"/>
    </source>
</evidence>
<dbReference type="GO" id="GO:0003723">
    <property type="term" value="F:RNA binding"/>
    <property type="evidence" value="ECO:0007669"/>
    <property type="project" value="UniProtKB-UniRule"/>
</dbReference>
<evidence type="ECO:0000256" key="2">
    <source>
        <dbReference type="SAM" id="MobiDB-lite"/>
    </source>
</evidence>
<gene>
    <name evidence="4" type="ORF">GH714_036075</name>
</gene>
<feature type="compositionally biased region" description="Polar residues" evidence="2">
    <location>
        <begin position="24"/>
        <end position="40"/>
    </location>
</feature>
<dbReference type="PROSITE" id="PS50084">
    <property type="entry name" value="KH_TYPE_1"/>
    <property type="match status" value="1"/>
</dbReference>
<protein>
    <recommendedName>
        <fullName evidence="3">K Homology domain-containing protein</fullName>
    </recommendedName>
</protein>
<organism evidence="4 5">
    <name type="scientific">Hevea brasiliensis</name>
    <name type="common">Para rubber tree</name>
    <name type="synonym">Siphonia brasiliensis</name>
    <dbReference type="NCBI Taxonomy" id="3981"/>
    <lineage>
        <taxon>Eukaryota</taxon>
        <taxon>Viridiplantae</taxon>
        <taxon>Streptophyta</taxon>
        <taxon>Embryophyta</taxon>
        <taxon>Tracheophyta</taxon>
        <taxon>Spermatophyta</taxon>
        <taxon>Magnoliopsida</taxon>
        <taxon>eudicotyledons</taxon>
        <taxon>Gunneridae</taxon>
        <taxon>Pentapetalae</taxon>
        <taxon>rosids</taxon>
        <taxon>fabids</taxon>
        <taxon>Malpighiales</taxon>
        <taxon>Euphorbiaceae</taxon>
        <taxon>Crotonoideae</taxon>
        <taxon>Micrandreae</taxon>
        <taxon>Hevea</taxon>
    </lineage>
</organism>
<proteinExistence type="predicted"/>
<sequence length="436" mass="48362">MEAASPNNTTPACDDHSGGEPLSATYQNVRSVAAAAQQSKDAGGSRTEKIKQNDIERREEMPTAINRIPKPLVTRSTLEIVIPDHAVPKLVTKSKNKLAQISELSGANVTLVEDRPEVTEKIIQISGTPEQVERAQSLLQGFILSKTELLQVSNLQQKLRKTLWHAASHQQQVGKRSQYFEQSTQNRKVGGKGNYSSEETQLYKAHANEENNSSGENNHLLILAHSAELMLESDSLDGTHRNDRNLEGFQITPMAQHLSESVCDVTVKDHKSAGKQVEGTPVTPVIDHVRTEKDGFNWGGRTPRLSQIRHQARSKSNLLLQQRIGEPTVGHLQVGRIRLSQILHQARSKYHSQRHSCGDSQGRIVRLSEMRRQARSKCNSLVQEAIEDQVLGHLDSQTCKDNQRKRIIADIFGEEDGSKAADADGFTINRTVNVAS</sequence>
<feature type="compositionally biased region" description="Polar residues" evidence="2">
    <location>
        <begin position="175"/>
        <end position="187"/>
    </location>
</feature>
<dbReference type="InterPro" id="IPR004087">
    <property type="entry name" value="KH_dom"/>
</dbReference>
<dbReference type="Proteomes" id="UP000467840">
    <property type="component" value="Chromosome 2"/>
</dbReference>
<evidence type="ECO:0000259" key="3">
    <source>
        <dbReference type="SMART" id="SM00322"/>
    </source>
</evidence>
<reference evidence="4 5" key="1">
    <citation type="journal article" date="2020" name="Mol. Plant">
        <title>The Chromosome-Based Rubber Tree Genome Provides New Insights into Spurge Genome Evolution and Rubber Biosynthesis.</title>
        <authorList>
            <person name="Liu J."/>
            <person name="Shi C."/>
            <person name="Shi C.C."/>
            <person name="Li W."/>
            <person name="Zhang Q.J."/>
            <person name="Zhang Y."/>
            <person name="Li K."/>
            <person name="Lu H.F."/>
            <person name="Shi C."/>
            <person name="Zhu S.T."/>
            <person name="Xiao Z.Y."/>
            <person name="Nan H."/>
            <person name="Yue Y."/>
            <person name="Zhu X.G."/>
            <person name="Wu Y."/>
            <person name="Hong X.N."/>
            <person name="Fan G.Y."/>
            <person name="Tong Y."/>
            <person name="Zhang D."/>
            <person name="Mao C.L."/>
            <person name="Liu Y.L."/>
            <person name="Hao S.J."/>
            <person name="Liu W.Q."/>
            <person name="Lv M.Q."/>
            <person name="Zhang H.B."/>
            <person name="Liu Y."/>
            <person name="Hu-Tang G.R."/>
            <person name="Wang J.P."/>
            <person name="Wang J.H."/>
            <person name="Sun Y.H."/>
            <person name="Ni S.B."/>
            <person name="Chen W.B."/>
            <person name="Zhang X.C."/>
            <person name="Jiao Y.N."/>
            <person name="Eichler E.E."/>
            <person name="Li G.H."/>
            <person name="Liu X."/>
            <person name="Gao L.Z."/>
        </authorList>
    </citation>
    <scope>NUCLEOTIDE SEQUENCE [LARGE SCALE GENOMIC DNA]</scope>
    <source>
        <strain evidence="5">cv. GT1</strain>
        <tissue evidence="4">Leaf</tissue>
    </source>
</reference>
<feature type="domain" description="K Homology" evidence="3">
    <location>
        <begin position="74"/>
        <end position="144"/>
    </location>
</feature>
<evidence type="ECO:0000313" key="5">
    <source>
        <dbReference type="Proteomes" id="UP000467840"/>
    </source>
</evidence>
<dbReference type="EMBL" id="JAAGAX010000015">
    <property type="protein sequence ID" value="KAF2291908.1"/>
    <property type="molecule type" value="Genomic_DNA"/>
</dbReference>
<comment type="caution">
    <text evidence="4">The sequence shown here is derived from an EMBL/GenBank/DDBJ whole genome shotgun (WGS) entry which is preliminary data.</text>
</comment>